<dbReference type="CDD" id="cd01285">
    <property type="entry name" value="nucleoside_deaminase"/>
    <property type="match status" value="1"/>
</dbReference>
<evidence type="ECO:0000313" key="4">
    <source>
        <dbReference type="EMBL" id="KAA2241011.1"/>
    </source>
</evidence>
<dbReference type="PANTHER" id="PTHR11079:SF179">
    <property type="entry name" value="TRNA(ADENINE(34)) DEAMINASE, CHLOROPLASTIC"/>
    <property type="match status" value="1"/>
</dbReference>
<dbReference type="PANTHER" id="PTHR11079">
    <property type="entry name" value="CYTOSINE DEAMINASE FAMILY MEMBER"/>
    <property type="match status" value="1"/>
</dbReference>
<dbReference type="Proteomes" id="UP000324611">
    <property type="component" value="Unassembled WGS sequence"/>
</dbReference>
<comment type="caution">
    <text evidence="4">The sequence shown here is derived from an EMBL/GenBank/DDBJ whole genome shotgun (WGS) entry which is preliminary data.</text>
</comment>
<dbReference type="InterPro" id="IPR002125">
    <property type="entry name" value="CMP_dCMP_dom"/>
</dbReference>
<accession>A0A5B2VPD8</accession>
<dbReference type="GO" id="GO:0008270">
    <property type="term" value="F:zinc ion binding"/>
    <property type="evidence" value="ECO:0007669"/>
    <property type="project" value="InterPro"/>
</dbReference>
<reference evidence="4 5" key="2">
    <citation type="submission" date="2019-09" db="EMBL/GenBank/DDBJ databases">
        <authorList>
            <person name="Jin C."/>
        </authorList>
    </citation>
    <scope>NUCLEOTIDE SEQUENCE [LARGE SCALE GENOMIC DNA]</scope>
    <source>
        <strain evidence="4 5">BN140078</strain>
    </source>
</reference>
<sequence>MQRCLELAAIAAAEGESPVGSVVVKDGVILGEAAEKSRQLKDISRHAEALAVLEAVKRHGSCAGATIYSNAEPCILCSYMIRHHRIVEVVFSKYTGELGGAGSRYHILTADDISSWGPPPVVTIYP</sequence>
<dbReference type="GO" id="GO:0016787">
    <property type="term" value="F:hydrolase activity"/>
    <property type="evidence" value="ECO:0007669"/>
    <property type="project" value="InterPro"/>
</dbReference>
<evidence type="ECO:0000256" key="1">
    <source>
        <dbReference type="ARBA" id="ARBA00022723"/>
    </source>
</evidence>
<dbReference type="SUPFAM" id="SSF53927">
    <property type="entry name" value="Cytidine deaminase-like"/>
    <property type="match status" value="1"/>
</dbReference>
<gene>
    <name evidence="4" type="ORF">F0L74_31930</name>
</gene>
<keyword evidence="1" id="KW-0479">Metal-binding</keyword>
<feature type="domain" description="CMP/dCMP-type deaminase" evidence="3">
    <location>
        <begin position="1"/>
        <end position="105"/>
    </location>
</feature>
<protein>
    <submittedName>
        <fullName evidence="4">Nucleoside deaminase</fullName>
    </submittedName>
</protein>
<dbReference type="Pfam" id="PF00383">
    <property type="entry name" value="dCMP_cyt_deam_1"/>
    <property type="match status" value="1"/>
</dbReference>
<dbReference type="InterPro" id="IPR016193">
    <property type="entry name" value="Cytidine_deaminase-like"/>
</dbReference>
<evidence type="ECO:0000313" key="5">
    <source>
        <dbReference type="Proteomes" id="UP000324611"/>
    </source>
</evidence>
<dbReference type="PROSITE" id="PS00903">
    <property type="entry name" value="CYT_DCMP_DEAMINASES_1"/>
    <property type="match status" value="1"/>
</dbReference>
<dbReference type="InterPro" id="IPR016192">
    <property type="entry name" value="APOBEC/CMP_deaminase_Zn-bd"/>
</dbReference>
<evidence type="ECO:0000259" key="3">
    <source>
        <dbReference type="PROSITE" id="PS51747"/>
    </source>
</evidence>
<keyword evidence="5" id="KW-1185">Reference proteome</keyword>
<dbReference type="EMBL" id="VUOC01000004">
    <property type="protein sequence ID" value="KAA2241011.1"/>
    <property type="molecule type" value="Genomic_DNA"/>
</dbReference>
<dbReference type="AlphaFoldDB" id="A0A5B2VPD8"/>
<proteinExistence type="predicted"/>
<name>A0A5B2VPD8_9BACT</name>
<evidence type="ECO:0000256" key="2">
    <source>
        <dbReference type="ARBA" id="ARBA00022833"/>
    </source>
</evidence>
<dbReference type="PROSITE" id="PS51747">
    <property type="entry name" value="CYT_DCMP_DEAMINASES_2"/>
    <property type="match status" value="1"/>
</dbReference>
<keyword evidence="2" id="KW-0862">Zinc</keyword>
<dbReference type="Gene3D" id="3.40.140.10">
    <property type="entry name" value="Cytidine Deaminase, domain 2"/>
    <property type="match status" value="1"/>
</dbReference>
<organism evidence="4 5">
    <name type="scientific">Chitinophaga agrisoli</name>
    <dbReference type="NCBI Taxonomy" id="2607653"/>
    <lineage>
        <taxon>Bacteria</taxon>
        <taxon>Pseudomonadati</taxon>
        <taxon>Bacteroidota</taxon>
        <taxon>Chitinophagia</taxon>
        <taxon>Chitinophagales</taxon>
        <taxon>Chitinophagaceae</taxon>
        <taxon>Chitinophaga</taxon>
    </lineage>
</organism>
<reference evidence="4 5" key="1">
    <citation type="submission" date="2019-09" db="EMBL/GenBank/DDBJ databases">
        <title>Chitinophaga ginsengihumi sp. nov., isolated from soil of ginseng rhizosphere.</title>
        <authorList>
            <person name="Lee J."/>
        </authorList>
    </citation>
    <scope>NUCLEOTIDE SEQUENCE [LARGE SCALE GENOMIC DNA]</scope>
    <source>
        <strain evidence="4 5">BN140078</strain>
    </source>
</reference>